<gene>
    <name evidence="4" type="ORF">A1O3_06758</name>
</gene>
<accession>W9Y137</accession>
<evidence type="ECO:0000313" key="5">
    <source>
        <dbReference type="Proteomes" id="UP000019478"/>
    </source>
</evidence>
<dbReference type="PANTHER" id="PTHR42748">
    <property type="entry name" value="NITROGEN METABOLITE REPRESSION PROTEIN NMRA FAMILY MEMBER"/>
    <property type="match status" value="1"/>
</dbReference>
<dbReference type="Pfam" id="PF05368">
    <property type="entry name" value="NmrA"/>
    <property type="match status" value="1"/>
</dbReference>
<dbReference type="HOGENOM" id="CLU_2527235_0_0_1"/>
<keyword evidence="2" id="KW-0521">NADP</keyword>
<dbReference type="Proteomes" id="UP000019478">
    <property type="component" value="Unassembled WGS sequence"/>
</dbReference>
<sequence length="84" mass="8611">MAKTIVITGATGTQGGSVVAAFLRDPSFNVRALTRDTESPAAQALREKGADVVAGDLMNEASLVAAFKARLILGLEDASTNGPH</sequence>
<dbReference type="EMBL" id="AMGY01000005">
    <property type="protein sequence ID" value="EXJ82941.1"/>
    <property type="molecule type" value="Genomic_DNA"/>
</dbReference>
<dbReference type="GeneID" id="19170864"/>
<reference evidence="4 5" key="1">
    <citation type="submission" date="2013-03" db="EMBL/GenBank/DDBJ databases">
        <title>The Genome Sequence of Capronia epimyces CBS 606.96.</title>
        <authorList>
            <consortium name="The Broad Institute Genomics Platform"/>
            <person name="Cuomo C."/>
            <person name="de Hoog S."/>
            <person name="Gorbushina A."/>
            <person name="Walker B."/>
            <person name="Young S.K."/>
            <person name="Zeng Q."/>
            <person name="Gargeya S."/>
            <person name="Fitzgerald M."/>
            <person name="Haas B."/>
            <person name="Abouelleil A."/>
            <person name="Allen A.W."/>
            <person name="Alvarado L."/>
            <person name="Arachchi H.M."/>
            <person name="Berlin A.M."/>
            <person name="Chapman S.B."/>
            <person name="Gainer-Dewar J."/>
            <person name="Goldberg J."/>
            <person name="Griggs A."/>
            <person name="Gujja S."/>
            <person name="Hansen M."/>
            <person name="Howarth C."/>
            <person name="Imamovic A."/>
            <person name="Ireland A."/>
            <person name="Larimer J."/>
            <person name="McCowan C."/>
            <person name="Murphy C."/>
            <person name="Pearson M."/>
            <person name="Poon T.W."/>
            <person name="Priest M."/>
            <person name="Roberts A."/>
            <person name="Saif S."/>
            <person name="Shea T."/>
            <person name="Sisk P."/>
            <person name="Sykes S."/>
            <person name="Wortman J."/>
            <person name="Nusbaum C."/>
            <person name="Birren B."/>
        </authorList>
    </citation>
    <scope>NUCLEOTIDE SEQUENCE [LARGE SCALE GENOMIC DNA]</scope>
    <source>
        <strain evidence="4 5">CBS 606.96</strain>
    </source>
</reference>
<dbReference type="InterPro" id="IPR051164">
    <property type="entry name" value="NmrA-like_oxidored"/>
</dbReference>
<comment type="similarity">
    <text evidence="1">Belongs to the NmrA-type oxidoreductase family.</text>
</comment>
<comment type="caution">
    <text evidence="4">The sequence shown here is derived from an EMBL/GenBank/DDBJ whole genome shotgun (WGS) entry which is preliminary data.</text>
</comment>
<dbReference type="InterPro" id="IPR008030">
    <property type="entry name" value="NmrA-like"/>
</dbReference>
<dbReference type="SUPFAM" id="SSF51735">
    <property type="entry name" value="NAD(P)-binding Rossmann-fold domains"/>
    <property type="match status" value="1"/>
</dbReference>
<evidence type="ECO:0000259" key="3">
    <source>
        <dbReference type="Pfam" id="PF05368"/>
    </source>
</evidence>
<name>W9Y137_9EURO</name>
<evidence type="ECO:0000256" key="2">
    <source>
        <dbReference type="ARBA" id="ARBA00022857"/>
    </source>
</evidence>
<dbReference type="RefSeq" id="XP_007735064.1">
    <property type="nucleotide sequence ID" value="XM_007736874.1"/>
</dbReference>
<protein>
    <recommendedName>
        <fullName evidence="3">NmrA-like domain-containing protein</fullName>
    </recommendedName>
</protein>
<dbReference type="PANTHER" id="PTHR42748:SF7">
    <property type="entry name" value="NMRA LIKE REDOX SENSOR 1-RELATED"/>
    <property type="match status" value="1"/>
</dbReference>
<dbReference type="InterPro" id="IPR036291">
    <property type="entry name" value="NAD(P)-bd_dom_sf"/>
</dbReference>
<evidence type="ECO:0000313" key="4">
    <source>
        <dbReference type="EMBL" id="EXJ82941.1"/>
    </source>
</evidence>
<dbReference type="Gene3D" id="3.40.50.720">
    <property type="entry name" value="NAD(P)-binding Rossmann-like Domain"/>
    <property type="match status" value="1"/>
</dbReference>
<proteinExistence type="inferred from homology"/>
<organism evidence="4 5">
    <name type="scientific">Capronia epimyces CBS 606.96</name>
    <dbReference type="NCBI Taxonomy" id="1182542"/>
    <lineage>
        <taxon>Eukaryota</taxon>
        <taxon>Fungi</taxon>
        <taxon>Dikarya</taxon>
        <taxon>Ascomycota</taxon>
        <taxon>Pezizomycotina</taxon>
        <taxon>Eurotiomycetes</taxon>
        <taxon>Chaetothyriomycetidae</taxon>
        <taxon>Chaetothyriales</taxon>
        <taxon>Herpotrichiellaceae</taxon>
        <taxon>Capronia</taxon>
    </lineage>
</organism>
<dbReference type="STRING" id="1182542.W9Y137"/>
<feature type="domain" description="NmrA-like" evidence="3">
    <location>
        <begin position="2"/>
        <end position="68"/>
    </location>
</feature>
<dbReference type="AlphaFoldDB" id="W9Y137"/>
<dbReference type="OrthoDB" id="300709at2759"/>
<evidence type="ECO:0000256" key="1">
    <source>
        <dbReference type="ARBA" id="ARBA00006328"/>
    </source>
</evidence>
<keyword evidence="5" id="KW-1185">Reference proteome</keyword>